<dbReference type="PANTHER" id="PTHR11922:SF2">
    <property type="entry name" value="GMP SYNTHASE [GLUTAMINE-HYDROLYZING]"/>
    <property type="match status" value="1"/>
</dbReference>
<dbReference type="Pfam" id="PF00958">
    <property type="entry name" value="GMP_synt_C"/>
    <property type="match status" value="1"/>
</dbReference>
<sequence>MNKELVLVVDFGGQYNQLIARRVRENRVYCEIIPYTTSIEKIKEKAPKGIIFTGGPNSVYGENAPRVEKELFDLDIPVLGICYGEQLMAHSLDGEVTSPEKREYGKTEVNLDNSSLLFEDMKEKDQCWMSHTDYISKVPKGFKIIATTDECPCAAMENAEKKLYGVQFHPEVEHTLFGKKMLKNFLFNVCDLKGDWTMSSFAEQQIKAIKDKVGGKKVICALSGGVDSSVAAVIVHKAIGKQLTCIFVDHGLLRKDEGDQVEKIFKDQFDMNLIRVNAQDRFLGKLKGVSDPERKRKIIGEEFIRVFEEEAKKLGDISFLVQGTIYPDIVESGTNTSATIKSHHNVGGLPEDMEFKLIEPLRELFKDEVRAVGEELGIPHKLVWRQPFPGPGLAIRVLGEVTEEKLAITREADAIFREEIAKAGLEEKIWQYFACLPNIQSVGVMGDERTYCHTIALRAVTSSDAMTSDWARIPYEVLDKVSRRIVNEVKEVNRIVYDVTSKPPATIEWE</sequence>
<dbReference type="HAMAP" id="MF_00344">
    <property type="entry name" value="GMP_synthase"/>
    <property type="match status" value="1"/>
</dbReference>
<dbReference type="PRINTS" id="PR00099">
    <property type="entry name" value="CPSGATASE"/>
</dbReference>
<dbReference type="FunFam" id="3.40.50.880:FF:000001">
    <property type="entry name" value="GMP synthase [glutamine-hydrolyzing]"/>
    <property type="match status" value="1"/>
</dbReference>
<feature type="active site" evidence="9">
    <location>
        <position position="171"/>
    </location>
</feature>
<accession>A0AAU8YYU3</accession>
<gene>
    <name evidence="9" type="primary">guaA</name>
    <name evidence="12" type="ORF">C3B64_11825</name>
</gene>
<dbReference type="FunFam" id="3.40.50.620:FF:000001">
    <property type="entry name" value="GMP synthase [glutamine-hydrolyzing]"/>
    <property type="match status" value="1"/>
</dbReference>
<evidence type="ECO:0000256" key="1">
    <source>
        <dbReference type="ARBA" id="ARBA00002332"/>
    </source>
</evidence>
<evidence type="ECO:0000256" key="2">
    <source>
        <dbReference type="ARBA" id="ARBA00005153"/>
    </source>
</evidence>
<dbReference type="PROSITE" id="PS51553">
    <property type="entry name" value="GMPS_ATP_PPASE"/>
    <property type="match status" value="1"/>
</dbReference>
<dbReference type="SUPFAM" id="SSF52317">
    <property type="entry name" value="Class I glutamine amidotransferase-like"/>
    <property type="match status" value="1"/>
</dbReference>
<dbReference type="NCBIfam" id="NF000848">
    <property type="entry name" value="PRK00074.1"/>
    <property type="match status" value="1"/>
</dbReference>
<dbReference type="InterPro" id="IPR001674">
    <property type="entry name" value="GMP_synth_C"/>
</dbReference>
<evidence type="ECO:0000256" key="9">
    <source>
        <dbReference type="HAMAP-Rule" id="MF_00344"/>
    </source>
</evidence>
<dbReference type="InterPro" id="IPR014729">
    <property type="entry name" value="Rossmann-like_a/b/a_fold"/>
</dbReference>
<evidence type="ECO:0000313" key="12">
    <source>
        <dbReference type="EMBL" id="AVP64902.1"/>
    </source>
</evidence>
<comment type="subunit">
    <text evidence="9">Homodimer.</text>
</comment>
<feature type="active site" evidence="9">
    <location>
        <position position="169"/>
    </location>
</feature>
<comment type="pathway">
    <text evidence="2 9">Purine metabolism; GMP biosynthesis; GMP from XMP (L-Gln route): step 1/1.</text>
</comment>
<proteinExistence type="inferred from homology"/>
<evidence type="ECO:0000256" key="6">
    <source>
        <dbReference type="ARBA" id="ARBA00022755"/>
    </source>
</evidence>
<dbReference type="Gene3D" id="3.30.300.10">
    <property type="match status" value="1"/>
</dbReference>
<dbReference type="PANTHER" id="PTHR11922">
    <property type="entry name" value="GMP SYNTHASE-RELATED"/>
    <property type="match status" value="1"/>
</dbReference>
<comment type="catalytic activity">
    <reaction evidence="9">
        <text>XMP + L-glutamine + ATP + H2O = GMP + L-glutamate + AMP + diphosphate + 2 H(+)</text>
        <dbReference type="Rhea" id="RHEA:11680"/>
        <dbReference type="ChEBI" id="CHEBI:15377"/>
        <dbReference type="ChEBI" id="CHEBI:15378"/>
        <dbReference type="ChEBI" id="CHEBI:29985"/>
        <dbReference type="ChEBI" id="CHEBI:30616"/>
        <dbReference type="ChEBI" id="CHEBI:33019"/>
        <dbReference type="ChEBI" id="CHEBI:57464"/>
        <dbReference type="ChEBI" id="CHEBI:58115"/>
        <dbReference type="ChEBI" id="CHEBI:58359"/>
        <dbReference type="ChEBI" id="CHEBI:456215"/>
        <dbReference type="EC" id="6.3.5.2"/>
    </reaction>
</comment>
<evidence type="ECO:0000256" key="5">
    <source>
        <dbReference type="ARBA" id="ARBA00022749"/>
    </source>
</evidence>
<dbReference type="Pfam" id="PF00117">
    <property type="entry name" value="GATase"/>
    <property type="match status" value="1"/>
</dbReference>
<dbReference type="FunFam" id="3.30.300.10:FF:000002">
    <property type="entry name" value="GMP synthase [glutamine-hydrolyzing]"/>
    <property type="match status" value="1"/>
</dbReference>
<dbReference type="Gene3D" id="3.40.50.880">
    <property type="match status" value="1"/>
</dbReference>
<dbReference type="InterPro" id="IPR022310">
    <property type="entry name" value="NAD/GMP_synthase"/>
</dbReference>
<dbReference type="PRINTS" id="PR00096">
    <property type="entry name" value="GATASE"/>
</dbReference>
<reference evidence="12 13" key="1">
    <citation type="submission" date="2018-01" db="EMBL/GenBank/DDBJ databases">
        <title>Genetic Diversity of Clostridium botulinum in seafood.</title>
        <authorList>
            <person name="Athira V."/>
            <person name="Arun Jyothi P.V."/>
            <person name="Lalitha K.V."/>
            <person name="Joseph T.C."/>
        </authorList>
    </citation>
    <scope>NUCLEOTIDE SEQUENCE [LARGE SCALE GENOMIC DNA]</scope>
    <source>
        <strain evidence="12 13">Mfbjulcb5</strain>
    </source>
</reference>
<evidence type="ECO:0000256" key="8">
    <source>
        <dbReference type="ARBA" id="ARBA00022962"/>
    </source>
</evidence>
<keyword evidence="4 9" id="KW-0547">Nucleotide-binding</keyword>
<dbReference type="EC" id="6.3.5.2" evidence="9"/>
<evidence type="ECO:0000256" key="3">
    <source>
        <dbReference type="ARBA" id="ARBA00022598"/>
    </source>
</evidence>
<dbReference type="Pfam" id="PF02540">
    <property type="entry name" value="NAD_synthase"/>
    <property type="match status" value="1"/>
</dbReference>
<dbReference type="InterPro" id="IPR017926">
    <property type="entry name" value="GATASE"/>
</dbReference>
<evidence type="ECO:0000313" key="13">
    <source>
        <dbReference type="Proteomes" id="UP000238070"/>
    </source>
</evidence>
<dbReference type="Gene3D" id="3.40.50.620">
    <property type="entry name" value="HUPs"/>
    <property type="match status" value="1"/>
</dbReference>
<dbReference type="CDD" id="cd01997">
    <property type="entry name" value="GMP_synthase_C"/>
    <property type="match status" value="1"/>
</dbReference>
<dbReference type="InterPro" id="IPR004739">
    <property type="entry name" value="GMP_synth_GATase"/>
</dbReference>
<dbReference type="SUPFAM" id="SSF52402">
    <property type="entry name" value="Adenine nucleotide alpha hydrolases-like"/>
    <property type="match status" value="1"/>
</dbReference>
<protein>
    <recommendedName>
        <fullName evidence="9">GMP synthase [glutamine-hydrolyzing]</fullName>
        <ecNumber evidence="9">6.3.5.2</ecNumber>
    </recommendedName>
    <alternativeName>
        <fullName evidence="9">GMP synthetase</fullName>
    </alternativeName>
    <alternativeName>
        <fullName evidence="9">Glutamine amidotransferase</fullName>
    </alternativeName>
</protein>
<dbReference type="NCBIfam" id="TIGR00884">
    <property type="entry name" value="guaA_Cterm"/>
    <property type="match status" value="1"/>
</dbReference>
<dbReference type="GO" id="GO:0005524">
    <property type="term" value="F:ATP binding"/>
    <property type="evidence" value="ECO:0007669"/>
    <property type="project" value="UniProtKB-UniRule"/>
</dbReference>
<feature type="active site" description="Nucleophile" evidence="9">
    <location>
        <position position="82"/>
    </location>
</feature>
<organism evidence="12 13">
    <name type="scientific">Clostridium botulinum</name>
    <dbReference type="NCBI Taxonomy" id="1491"/>
    <lineage>
        <taxon>Bacteria</taxon>
        <taxon>Bacillati</taxon>
        <taxon>Bacillota</taxon>
        <taxon>Clostridia</taxon>
        <taxon>Eubacteriales</taxon>
        <taxon>Clostridiaceae</taxon>
        <taxon>Clostridium</taxon>
    </lineage>
</organism>
<feature type="domain" description="GMPS ATP-PPase" evidence="11">
    <location>
        <begin position="196"/>
        <end position="385"/>
    </location>
</feature>
<evidence type="ECO:0000256" key="7">
    <source>
        <dbReference type="ARBA" id="ARBA00022840"/>
    </source>
</evidence>
<evidence type="ECO:0000256" key="10">
    <source>
        <dbReference type="PROSITE-ProRule" id="PRU00886"/>
    </source>
</evidence>
<dbReference type="NCBIfam" id="TIGR00888">
    <property type="entry name" value="guaA_Nterm"/>
    <property type="match status" value="1"/>
</dbReference>
<dbReference type="GO" id="GO:0003921">
    <property type="term" value="F:GMP synthase activity"/>
    <property type="evidence" value="ECO:0007669"/>
    <property type="project" value="InterPro"/>
</dbReference>
<dbReference type="InterPro" id="IPR025777">
    <property type="entry name" value="GMPS_ATP_PPase_dom"/>
</dbReference>
<evidence type="ECO:0000256" key="4">
    <source>
        <dbReference type="ARBA" id="ARBA00022741"/>
    </source>
</evidence>
<keyword evidence="5 9" id="KW-0332">GMP biosynthesis</keyword>
<dbReference type="GO" id="GO:0005829">
    <property type="term" value="C:cytosol"/>
    <property type="evidence" value="ECO:0007669"/>
    <property type="project" value="TreeGrafter"/>
</dbReference>
<comment type="function">
    <text evidence="1 9">Catalyzes the synthesis of GMP from XMP.</text>
</comment>
<keyword evidence="8 9" id="KW-0315">Glutamine amidotransferase</keyword>
<dbReference type="Proteomes" id="UP000238070">
    <property type="component" value="Chromosome"/>
</dbReference>
<dbReference type="CDD" id="cd01742">
    <property type="entry name" value="GATase1_GMP_Synthase"/>
    <property type="match status" value="1"/>
</dbReference>
<dbReference type="EMBL" id="CP027776">
    <property type="protein sequence ID" value="AVP64902.1"/>
    <property type="molecule type" value="Genomic_DNA"/>
</dbReference>
<dbReference type="InterPro" id="IPR029062">
    <property type="entry name" value="Class_I_gatase-like"/>
</dbReference>
<keyword evidence="7 9" id="KW-0067">ATP-binding</keyword>
<dbReference type="PROSITE" id="PS51273">
    <property type="entry name" value="GATASE_TYPE_1"/>
    <property type="match status" value="1"/>
</dbReference>
<dbReference type="AlphaFoldDB" id="A0AAU8YYU3"/>
<keyword evidence="3 9" id="KW-0436">Ligase</keyword>
<name>A0AAU8YYU3_CLOBO</name>
<feature type="binding site" evidence="10">
    <location>
        <begin position="223"/>
        <end position="229"/>
    </location>
    <ligand>
        <name>ATP</name>
        <dbReference type="ChEBI" id="CHEBI:30616"/>
    </ligand>
</feature>
<dbReference type="InterPro" id="IPR022955">
    <property type="entry name" value="GMP_synthase"/>
</dbReference>
<keyword evidence="6 9" id="KW-0658">Purine biosynthesis</keyword>
<evidence type="ECO:0000259" key="11">
    <source>
        <dbReference type="PROSITE" id="PS51553"/>
    </source>
</evidence>